<reference evidence="3" key="1">
    <citation type="journal article" date="2014" name="FEMS Microbiol. Lett.">
        <title>Draft Genomic DNA Sequence of the Facultatively Methylotrophic Bacterium Acidomonas methanolica type strain MB58.</title>
        <authorList>
            <person name="Higashiura N."/>
            <person name="Hadano H."/>
            <person name="Hirakawa H."/>
            <person name="Matsutani M."/>
            <person name="Takabe S."/>
            <person name="Matsushita K."/>
            <person name="Azuma Y."/>
        </authorList>
    </citation>
    <scope>NUCLEOTIDE SEQUENCE [LARGE SCALE GENOMIC DNA]</scope>
    <source>
        <strain evidence="3">MB58</strain>
    </source>
</reference>
<dbReference type="GO" id="GO:0051301">
    <property type="term" value="P:cell division"/>
    <property type="evidence" value="ECO:0007669"/>
    <property type="project" value="UniProtKB-KW"/>
</dbReference>
<feature type="transmembrane region" description="Helical" evidence="1">
    <location>
        <begin position="162"/>
        <end position="192"/>
    </location>
</feature>
<evidence type="ECO:0000313" key="2">
    <source>
        <dbReference type="EMBL" id="GAJ28058.1"/>
    </source>
</evidence>
<dbReference type="RefSeq" id="WP_042056278.1">
    <property type="nucleotide sequence ID" value="NZ_BAND01000013.1"/>
</dbReference>
<organism evidence="2 3">
    <name type="scientific">Acidomonas methanolica NBRC 104435</name>
    <dbReference type="NCBI Taxonomy" id="1231351"/>
    <lineage>
        <taxon>Bacteria</taxon>
        <taxon>Pseudomonadati</taxon>
        <taxon>Pseudomonadota</taxon>
        <taxon>Alphaproteobacteria</taxon>
        <taxon>Acetobacterales</taxon>
        <taxon>Acetobacteraceae</taxon>
        <taxon>Acidomonas</taxon>
    </lineage>
</organism>
<proteinExistence type="predicted"/>
<dbReference type="OrthoDB" id="7283531at2"/>
<feature type="transmembrane region" description="Helical" evidence="1">
    <location>
        <begin position="220"/>
        <end position="241"/>
    </location>
</feature>
<dbReference type="AlphaFoldDB" id="A0A023D1M5"/>
<protein>
    <submittedName>
        <fullName evidence="2">Cell division protein FtsX</fullName>
    </submittedName>
</protein>
<dbReference type="GO" id="GO:0016020">
    <property type="term" value="C:membrane"/>
    <property type="evidence" value="ECO:0007669"/>
    <property type="project" value="InterPro"/>
</dbReference>
<sequence>MSRAFTARLLSPASGAGRGAVLAVIAAMSALSVFTLAGWFGASALSTAWRTDGTNVVTVELPRSTSGSAPADSVPALIEILSHQPGLAEVSLLPAGEATRLMEPWLGNGSDLALSLPVIITLTHSPSVSLEQISQIVHDKAPDAVIEENALWGDRLAMLGTSLQLCAAIATALAAVTCALVLAVSVVTGLAARRRAVVLLHELGATDGLIAGRIALQGGLTALAGALCGASLAFPALVFLFQATAPFRLGAAGTTDTHWPSGLADWAASVVTLPAPLLWTLATLPLLISLSGWIAGQISARLWLRRLP</sequence>
<keyword evidence="3" id="KW-1185">Reference proteome</keyword>
<dbReference type="InterPro" id="IPR004513">
    <property type="entry name" value="FtsX"/>
</dbReference>
<keyword evidence="1" id="KW-1133">Transmembrane helix</keyword>
<keyword evidence="2" id="KW-0132">Cell division</keyword>
<comment type="caution">
    <text evidence="2">The sequence shown here is derived from an EMBL/GenBank/DDBJ whole genome shotgun (WGS) entry which is preliminary data.</text>
</comment>
<evidence type="ECO:0000313" key="3">
    <source>
        <dbReference type="Proteomes" id="UP000019760"/>
    </source>
</evidence>
<dbReference type="PANTHER" id="PTHR47755:SF1">
    <property type="entry name" value="CELL DIVISION PROTEIN FTSX"/>
    <property type="match status" value="1"/>
</dbReference>
<dbReference type="Proteomes" id="UP000019760">
    <property type="component" value="Unassembled WGS sequence"/>
</dbReference>
<dbReference type="GO" id="GO:0032153">
    <property type="term" value="C:cell division site"/>
    <property type="evidence" value="ECO:0007669"/>
    <property type="project" value="TreeGrafter"/>
</dbReference>
<dbReference type="PANTHER" id="PTHR47755">
    <property type="entry name" value="CELL DIVISION PROTEIN FTSX"/>
    <property type="match status" value="1"/>
</dbReference>
<name>A0A023D1M5_ACIMT</name>
<keyword evidence="1" id="KW-0472">Membrane</keyword>
<feature type="transmembrane region" description="Helical" evidence="1">
    <location>
        <begin position="20"/>
        <end position="42"/>
    </location>
</feature>
<feature type="transmembrane region" description="Helical" evidence="1">
    <location>
        <begin position="277"/>
        <end position="296"/>
    </location>
</feature>
<gene>
    <name evidence="2" type="ORF">Amme_013_022</name>
</gene>
<evidence type="ECO:0000256" key="1">
    <source>
        <dbReference type="SAM" id="Phobius"/>
    </source>
</evidence>
<keyword evidence="2" id="KW-0131">Cell cycle</keyword>
<keyword evidence="1" id="KW-0812">Transmembrane</keyword>
<accession>A0A023D1M5</accession>
<dbReference type="EMBL" id="BAND01000013">
    <property type="protein sequence ID" value="GAJ28058.1"/>
    <property type="molecule type" value="Genomic_DNA"/>
</dbReference>
<reference evidence="2 3" key="2">
    <citation type="journal article" date="2014" name="FEMS Microbiol. Lett.">
        <title>Draft genomic DNA sequence of the facultatively methylotrophic bacterium Acidomonas methanolica type strain MB58.</title>
        <authorList>
            <person name="Higashiura N."/>
            <person name="Hadano H."/>
            <person name="Hirakawa H."/>
            <person name="Matsutani M."/>
            <person name="Takabe S."/>
            <person name="Matsushita K."/>
            <person name="Azuma Y."/>
        </authorList>
    </citation>
    <scope>NUCLEOTIDE SEQUENCE [LARGE SCALE GENOMIC DNA]</scope>
    <source>
        <strain evidence="2 3">MB58</strain>
    </source>
</reference>